<evidence type="ECO:0000313" key="1">
    <source>
        <dbReference type="EMBL" id="ERM97570.1"/>
    </source>
</evidence>
<reference evidence="2" key="1">
    <citation type="journal article" date="2013" name="Science">
        <title>The Amborella genome and the evolution of flowering plants.</title>
        <authorList>
            <consortium name="Amborella Genome Project"/>
        </authorList>
    </citation>
    <scope>NUCLEOTIDE SEQUENCE [LARGE SCALE GENOMIC DNA]</scope>
</reference>
<keyword evidence="2" id="KW-1185">Reference proteome</keyword>
<proteinExistence type="predicted"/>
<dbReference type="Gramene" id="ERM97570">
    <property type="protein sequence ID" value="ERM97570"/>
    <property type="gene ID" value="AMTR_s01901p00009070"/>
</dbReference>
<dbReference type="HOGENOM" id="CLU_2281284_0_0_1"/>
<dbReference type="Proteomes" id="UP000017836">
    <property type="component" value="Unassembled WGS sequence"/>
</dbReference>
<gene>
    <name evidence="1" type="ORF">AMTR_s01901p00009070</name>
</gene>
<sequence>MALELRERLSNTRGNTEPSILVSAATIDRRNIGPYSIVEPFSERQSRGWNKPRPENKLVYSLYKKGYHPHAQSIFISICNYRRILNWLSLHLQLGSAFPTGS</sequence>
<name>W1NRD2_AMBTC</name>
<evidence type="ECO:0000313" key="2">
    <source>
        <dbReference type="Proteomes" id="UP000017836"/>
    </source>
</evidence>
<protein>
    <submittedName>
        <fullName evidence="1">Uncharacterized protein</fullName>
    </submittedName>
</protein>
<dbReference type="AlphaFoldDB" id="W1NRD2"/>
<accession>W1NRD2</accession>
<dbReference type="EMBL" id="KI396045">
    <property type="protein sequence ID" value="ERM97570.1"/>
    <property type="molecule type" value="Genomic_DNA"/>
</dbReference>
<organism evidence="1 2">
    <name type="scientific">Amborella trichopoda</name>
    <dbReference type="NCBI Taxonomy" id="13333"/>
    <lineage>
        <taxon>Eukaryota</taxon>
        <taxon>Viridiplantae</taxon>
        <taxon>Streptophyta</taxon>
        <taxon>Embryophyta</taxon>
        <taxon>Tracheophyta</taxon>
        <taxon>Spermatophyta</taxon>
        <taxon>Magnoliopsida</taxon>
        <taxon>Amborellales</taxon>
        <taxon>Amborellaceae</taxon>
        <taxon>Amborella</taxon>
    </lineage>
</organism>